<dbReference type="PANTHER" id="PTHR47515:SF1">
    <property type="entry name" value="BLR2054 PROTEIN"/>
    <property type="match status" value="1"/>
</dbReference>
<evidence type="ECO:0000313" key="3">
    <source>
        <dbReference type="Proteomes" id="UP000254938"/>
    </source>
</evidence>
<protein>
    <submittedName>
        <fullName evidence="2">Integrase</fullName>
    </submittedName>
</protein>
<gene>
    <name evidence="2" type="ORF">NCTC9140_02148</name>
</gene>
<evidence type="ECO:0000259" key="1">
    <source>
        <dbReference type="Pfam" id="PF13683"/>
    </source>
</evidence>
<accession>A0A377TNA2</accession>
<dbReference type="InterPro" id="IPR012337">
    <property type="entry name" value="RNaseH-like_sf"/>
</dbReference>
<feature type="domain" description="Integrase catalytic" evidence="1">
    <location>
        <begin position="44"/>
        <end position="88"/>
    </location>
</feature>
<proteinExistence type="predicted"/>
<dbReference type="PANTHER" id="PTHR47515">
    <property type="entry name" value="LOW CALCIUM RESPONSE LOCUS PROTEIN T"/>
    <property type="match status" value="1"/>
</dbReference>
<dbReference type="Pfam" id="PF13683">
    <property type="entry name" value="rve_3"/>
    <property type="match status" value="1"/>
</dbReference>
<dbReference type="Proteomes" id="UP000254938">
    <property type="component" value="Unassembled WGS sequence"/>
</dbReference>
<dbReference type="InterPro" id="IPR001584">
    <property type="entry name" value="Integrase_cat-core"/>
</dbReference>
<dbReference type="EMBL" id="UGKQ01000007">
    <property type="protein sequence ID" value="STS80436.1"/>
    <property type="molecule type" value="Genomic_DNA"/>
</dbReference>
<dbReference type="SUPFAM" id="SSF53098">
    <property type="entry name" value="Ribonuclease H-like"/>
    <property type="match status" value="1"/>
</dbReference>
<evidence type="ECO:0000313" key="2">
    <source>
        <dbReference type="EMBL" id="STS80436.1"/>
    </source>
</evidence>
<name>A0A377TNA2_KLEPN</name>
<dbReference type="GO" id="GO:0015074">
    <property type="term" value="P:DNA integration"/>
    <property type="evidence" value="ECO:0007669"/>
    <property type="project" value="InterPro"/>
</dbReference>
<reference evidence="2 3" key="1">
    <citation type="submission" date="2018-06" db="EMBL/GenBank/DDBJ databases">
        <authorList>
            <consortium name="Pathogen Informatics"/>
            <person name="Doyle S."/>
        </authorList>
    </citation>
    <scope>NUCLEOTIDE SEQUENCE [LARGE SCALE GENOMIC DNA]</scope>
    <source>
        <strain evidence="2 3">NCTC9140</strain>
    </source>
</reference>
<dbReference type="AlphaFoldDB" id="A0A377TNA2"/>
<organism evidence="2 3">
    <name type="scientific">Klebsiella pneumoniae</name>
    <dbReference type="NCBI Taxonomy" id="573"/>
    <lineage>
        <taxon>Bacteria</taxon>
        <taxon>Pseudomonadati</taxon>
        <taxon>Pseudomonadota</taxon>
        <taxon>Gammaproteobacteria</taxon>
        <taxon>Enterobacterales</taxon>
        <taxon>Enterobacteriaceae</taxon>
        <taxon>Klebsiella/Raoultella group</taxon>
        <taxon>Klebsiella</taxon>
        <taxon>Klebsiella pneumoniae complex</taxon>
    </lineage>
</organism>
<sequence length="101" mass="11824">MDNFSRECLAIHAGKSLKGEDVVGVMERLRVLGKRLPVRIQTDNGSLRDECLNIHWFLSLEDAQDKLDNWRREYNHERTHSSLNDMTPAEFIRSLQKDEDL</sequence>